<proteinExistence type="predicted"/>
<feature type="transmembrane region" description="Helical" evidence="6">
    <location>
        <begin position="313"/>
        <end position="336"/>
    </location>
</feature>
<dbReference type="InterPro" id="IPR036259">
    <property type="entry name" value="MFS_trans_sf"/>
</dbReference>
<evidence type="ECO:0000256" key="2">
    <source>
        <dbReference type="ARBA" id="ARBA00022448"/>
    </source>
</evidence>
<evidence type="ECO:0000256" key="1">
    <source>
        <dbReference type="ARBA" id="ARBA00004141"/>
    </source>
</evidence>
<accession>A0ABS0N0X5</accession>
<dbReference type="Pfam" id="PF07690">
    <property type="entry name" value="MFS_1"/>
    <property type="match status" value="1"/>
</dbReference>
<comment type="subcellular location">
    <subcellularLocation>
        <location evidence="1">Membrane</location>
        <topology evidence="1">Multi-pass membrane protein</topology>
    </subcellularLocation>
</comment>
<evidence type="ECO:0000256" key="6">
    <source>
        <dbReference type="SAM" id="Phobius"/>
    </source>
</evidence>
<feature type="transmembrane region" description="Helical" evidence="6">
    <location>
        <begin position="134"/>
        <end position="159"/>
    </location>
</feature>
<dbReference type="PANTHER" id="PTHR23505">
    <property type="entry name" value="SPINSTER"/>
    <property type="match status" value="1"/>
</dbReference>
<sequence>MKTRRNSPSLALGILAAIATVGFIDRIVVNVLVEPIKQEFGLSDTQVSMLTWAFAALNVLGGFVTARFAERVRRLTLIAGGVTIWSLFTAACGLAGTWMQLLTARMGVGLGEAIGLPPNQSVISDYFPANKRGLAISILLLSPPLGAFIGFVGGGYVAQNFGWEATFLVAAIPGFVLGLVAYVFVGEPKRGQFDAEQGDDVPPISAFIERIWSLPSARYLILGSFIAAALSYALNFFFASLLVRKFGMGLAEAGLYTGVLASLPAALSIVGAGWLGDRLGERNPAAYALIPGVGLAIGGPLGAFGIMQGDLTLLLVCVGGSIFFTLSYLGITFATIQNLMHPRMRATASATLNGIYTLAGGVGPTLIGLLSDNLSREYGAGQGLAIAMAIGGAFYLLAALFYFLAARHLRSDMARVSGARAAA</sequence>
<keyword evidence="9" id="KW-1185">Reference proteome</keyword>
<evidence type="ECO:0000256" key="4">
    <source>
        <dbReference type="ARBA" id="ARBA00022989"/>
    </source>
</evidence>
<dbReference type="SUPFAM" id="SSF103473">
    <property type="entry name" value="MFS general substrate transporter"/>
    <property type="match status" value="1"/>
</dbReference>
<evidence type="ECO:0000256" key="3">
    <source>
        <dbReference type="ARBA" id="ARBA00022692"/>
    </source>
</evidence>
<evidence type="ECO:0000313" key="9">
    <source>
        <dbReference type="Proteomes" id="UP000602442"/>
    </source>
</evidence>
<name>A0ABS0N0X5_9SPHN</name>
<reference evidence="8 9" key="1">
    <citation type="submission" date="2020-11" db="EMBL/GenBank/DDBJ databases">
        <title>Erythrobacter sediminis sp. nov., a marine bacterium from a tidal flat of Garorim Bay.</title>
        <authorList>
            <person name="Kim D."/>
            <person name="Yoo Y."/>
            <person name="Kim J.-J."/>
        </authorList>
    </citation>
    <scope>NUCLEOTIDE SEQUENCE [LARGE SCALE GENOMIC DNA]</scope>
    <source>
        <strain evidence="8 9">JGD-13</strain>
    </source>
</reference>
<keyword evidence="5 6" id="KW-0472">Membrane</keyword>
<evidence type="ECO:0000259" key="7">
    <source>
        <dbReference type="PROSITE" id="PS50850"/>
    </source>
</evidence>
<evidence type="ECO:0000256" key="5">
    <source>
        <dbReference type="ARBA" id="ARBA00023136"/>
    </source>
</evidence>
<feature type="transmembrane region" description="Helical" evidence="6">
    <location>
        <begin position="50"/>
        <end position="69"/>
    </location>
</feature>
<dbReference type="PROSITE" id="PS50850">
    <property type="entry name" value="MFS"/>
    <property type="match status" value="1"/>
</dbReference>
<dbReference type="CDD" id="cd17328">
    <property type="entry name" value="MFS_spinster_like"/>
    <property type="match status" value="1"/>
</dbReference>
<feature type="transmembrane region" description="Helical" evidence="6">
    <location>
        <begin position="165"/>
        <end position="185"/>
    </location>
</feature>
<protein>
    <submittedName>
        <fullName evidence="8">MFS transporter</fullName>
    </submittedName>
</protein>
<dbReference type="EMBL" id="JAEANY010000001">
    <property type="protein sequence ID" value="MBH5321615.1"/>
    <property type="molecule type" value="Genomic_DNA"/>
</dbReference>
<feature type="transmembrane region" description="Helical" evidence="6">
    <location>
        <begin position="219"/>
        <end position="243"/>
    </location>
</feature>
<dbReference type="InterPro" id="IPR020846">
    <property type="entry name" value="MFS_dom"/>
</dbReference>
<dbReference type="InterPro" id="IPR044770">
    <property type="entry name" value="MFS_spinster-like"/>
</dbReference>
<feature type="transmembrane region" description="Helical" evidence="6">
    <location>
        <begin position="383"/>
        <end position="405"/>
    </location>
</feature>
<organism evidence="8 9">
    <name type="scientific">Aurantiacibacter sediminis</name>
    <dbReference type="NCBI Taxonomy" id="2793064"/>
    <lineage>
        <taxon>Bacteria</taxon>
        <taxon>Pseudomonadati</taxon>
        <taxon>Pseudomonadota</taxon>
        <taxon>Alphaproteobacteria</taxon>
        <taxon>Sphingomonadales</taxon>
        <taxon>Erythrobacteraceae</taxon>
        <taxon>Aurantiacibacter</taxon>
    </lineage>
</organism>
<feature type="transmembrane region" description="Helical" evidence="6">
    <location>
        <begin position="255"/>
        <end position="275"/>
    </location>
</feature>
<dbReference type="PANTHER" id="PTHR23505:SF79">
    <property type="entry name" value="PROTEIN SPINSTER"/>
    <property type="match status" value="1"/>
</dbReference>
<dbReference type="Gene3D" id="1.20.1250.20">
    <property type="entry name" value="MFS general substrate transporter like domains"/>
    <property type="match status" value="1"/>
</dbReference>
<comment type="caution">
    <text evidence="8">The sequence shown here is derived from an EMBL/GenBank/DDBJ whole genome shotgun (WGS) entry which is preliminary data.</text>
</comment>
<keyword evidence="4 6" id="KW-1133">Transmembrane helix</keyword>
<keyword evidence="3 6" id="KW-0812">Transmembrane</keyword>
<keyword evidence="2" id="KW-0813">Transport</keyword>
<dbReference type="RefSeq" id="WP_197920257.1">
    <property type="nucleotide sequence ID" value="NZ_CAWPTA010000006.1"/>
</dbReference>
<dbReference type="Proteomes" id="UP000602442">
    <property type="component" value="Unassembled WGS sequence"/>
</dbReference>
<feature type="transmembrane region" description="Helical" evidence="6">
    <location>
        <begin position="287"/>
        <end position="307"/>
    </location>
</feature>
<gene>
    <name evidence="8" type="ORF">I5L03_03325</name>
</gene>
<dbReference type="InterPro" id="IPR011701">
    <property type="entry name" value="MFS"/>
</dbReference>
<feature type="domain" description="Major facilitator superfamily (MFS) profile" evidence="7">
    <location>
        <begin position="11"/>
        <end position="410"/>
    </location>
</feature>
<evidence type="ECO:0000313" key="8">
    <source>
        <dbReference type="EMBL" id="MBH5321615.1"/>
    </source>
</evidence>
<feature type="transmembrane region" description="Helical" evidence="6">
    <location>
        <begin position="348"/>
        <end position="371"/>
    </location>
</feature>